<dbReference type="PROSITE" id="PS50093">
    <property type="entry name" value="PKD"/>
    <property type="match status" value="1"/>
</dbReference>
<evidence type="ECO:0000256" key="1">
    <source>
        <dbReference type="SAM" id="SignalP"/>
    </source>
</evidence>
<protein>
    <submittedName>
        <fullName evidence="3">PKD domain-containing protein</fullName>
    </submittedName>
</protein>
<keyword evidence="1" id="KW-0732">Signal</keyword>
<dbReference type="InterPro" id="IPR000601">
    <property type="entry name" value="PKD_dom"/>
</dbReference>
<dbReference type="Gene3D" id="2.60.40.10">
    <property type="entry name" value="Immunoglobulins"/>
    <property type="match status" value="1"/>
</dbReference>
<dbReference type="PROSITE" id="PS51257">
    <property type="entry name" value="PROKAR_LIPOPROTEIN"/>
    <property type="match status" value="1"/>
</dbReference>
<dbReference type="CDD" id="cd00146">
    <property type="entry name" value="PKD"/>
    <property type="match status" value="1"/>
</dbReference>
<comment type="caution">
    <text evidence="3">The sequence shown here is derived from an EMBL/GenBank/DDBJ whole genome shotgun (WGS) entry which is preliminary data.</text>
</comment>
<dbReference type="RefSeq" id="WP_194114124.1">
    <property type="nucleotide sequence ID" value="NZ_JADFFL010000014.1"/>
</dbReference>
<evidence type="ECO:0000259" key="2">
    <source>
        <dbReference type="PROSITE" id="PS50093"/>
    </source>
</evidence>
<reference evidence="3" key="1">
    <citation type="submission" date="2020-10" db="EMBL/GenBank/DDBJ databases">
        <title>Mucilaginibacter mali sp. nov., isolated from rhizosphere soil of apple orchard.</title>
        <authorList>
            <person name="Lee J.-S."/>
            <person name="Kim H.S."/>
            <person name="Kim J.-S."/>
        </authorList>
    </citation>
    <scope>NUCLEOTIDE SEQUENCE</scope>
    <source>
        <strain evidence="3">KCTC 22746</strain>
    </source>
</reference>
<dbReference type="AlphaFoldDB" id="A0A929KZL6"/>
<evidence type="ECO:0000313" key="4">
    <source>
        <dbReference type="Proteomes" id="UP000622475"/>
    </source>
</evidence>
<sequence length="383" mass="42752">MRRLLKPMALLFLLGTAVSCKKQVDTPYVDPVVNNPITDYDITRDPADYFSFTFKNKSTNFTKLEWRFGDDTLKTVTDPTHTYLRTGKYTVDLKAFSNTNATTRKLVDLNIVPDSIIKVTSTRTSFVNSEATLKFDIKVNAPVKTMVWKFDDVAYTPPGGTQVGAKSETFTYTDGTSAPTRKYFAGTFNTITITLTTTKGSVTTITRGVTTEGIAEDITPKRKEYKTFYEHASGATSGEGSSKLLDNNVGSKFGVYSRGTSINKWEFTIIYDAPVKVNLYMIANANDSGDSRDPREWYLDGSNDGITWVQLDYQNNGAGFYSKARDAGITAEGTSSSPGRYFRKWYYPIPVQNQQAVTMYRLRFPGGAFGNDAIQLSEFALYR</sequence>
<feature type="chain" id="PRO_5038024684" evidence="1">
    <location>
        <begin position="23"/>
        <end position="383"/>
    </location>
</feature>
<dbReference type="Pfam" id="PF18911">
    <property type="entry name" value="PKD_4"/>
    <property type="match status" value="1"/>
</dbReference>
<dbReference type="InterPro" id="IPR013783">
    <property type="entry name" value="Ig-like_fold"/>
</dbReference>
<accession>A0A929KZL6</accession>
<proteinExistence type="predicted"/>
<dbReference type="InterPro" id="IPR035986">
    <property type="entry name" value="PKD_dom_sf"/>
</dbReference>
<feature type="signal peptide" evidence="1">
    <location>
        <begin position="1"/>
        <end position="22"/>
    </location>
</feature>
<evidence type="ECO:0000313" key="3">
    <source>
        <dbReference type="EMBL" id="MBE9664631.1"/>
    </source>
</evidence>
<dbReference type="SUPFAM" id="SSF49299">
    <property type="entry name" value="PKD domain"/>
    <property type="match status" value="1"/>
</dbReference>
<dbReference type="Gene3D" id="2.60.120.260">
    <property type="entry name" value="Galactose-binding domain-like"/>
    <property type="match status" value="1"/>
</dbReference>
<organism evidence="3 4">
    <name type="scientific">Mucilaginibacter myungsuensis</name>
    <dbReference type="NCBI Taxonomy" id="649104"/>
    <lineage>
        <taxon>Bacteria</taxon>
        <taxon>Pseudomonadati</taxon>
        <taxon>Bacteroidota</taxon>
        <taxon>Sphingobacteriia</taxon>
        <taxon>Sphingobacteriales</taxon>
        <taxon>Sphingobacteriaceae</taxon>
        <taxon>Mucilaginibacter</taxon>
    </lineage>
</organism>
<dbReference type="Proteomes" id="UP000622475">
    <property type="component" value="Unassembled WGS sequence"/>
</dbReference>
<feature type="domain" description="PKD" evidence="2">
    <location>
        <begin position="51"/>
        <end position="103"/>
    </location>
</feature>
<keyword evidence="4" id="KW-1185">Reference proteome</keyword>
<dbReference type="EMBL" id="JADFFL010000014">
    <property type="protein sequence ID" value="MBE9664631.1"/>
    <property type="molecule type" value="Genomic_DNA"/>
</dbReference>
<name>A0A929KZL6_9SPHI</name>
<gene>
    <name evidence="3" type="ORF">IRJ16_22315</name>
</gene>